<organism evidence="1">
    <name type="scientific">Micrurus spixii</name>
    <name type="common">Amazon coral snake</name>
    <dbReference type="NCBI Taxonomy" id="129469"/>
    <lineage>
        <taxon>Eukaryota</taxon>
        <taxon>Metazoa</taxon>
        <taxon>Chordata</taxon>
        <taxon>Craniata</taxon>
        <taxon>Vertebrata</taxon>
        <taxon>Euteleostomi</taxon>
        <taxon>Lepidosauria</taxon>
        <taxon>Squamata</taxon>
        <taxon>Bifurcata</taxon>
        <taxon>Unidentata</taxon>
        <taxon>Episquamata</taxon>
        <taxon>Toxicofera</taxon>
        <taxon>Serpentes</taxon>
        <taxon>Colubroidea</taxon>
        <taxon>Elapidae</taxon>
        <taxon>Elapinae</taxon>
        <taxon>Micrurus</taxon>
    </lineage>
</organism>
<dbReference type="AlphaFoldDB" id="A0A2D4LG10"/>
<evidence type="ECO:0000313" key="1">
    <source>
        <dbReference type="EMBL" id="LAB19899.1"/>
    </source>
</evidence>
<reference evidence="1" key="2">
    <citation type="submission" date="2017-11" db="EMBL/GenBank/DDBJ databases">
        <title>Coralsnake Venomics: Analyses of Venom Gland Transcriptomes and Proteomes of Six Brazilian Taxa.</title>
        <authorList>
            <person name="Aird S.D."/>
            <person name="Jorge da Silva N."/>
            <person name="Qiu L."/>
            <person name="Villar-Briones A."/>
            <person name="Aparecida-Saddi V."/>
            <person name="Campos-Telles M.P."/>
            <person name="Grau M."/>
            <person name="Mikheyev A.S."/>
        </authorList>
    </citation>
    <scope>NUCLEOTIDE SEQUENCE</scope>
    <source>
        <tissue evidence="1">Venom_gland</tissue>
    </source>
</reference>
<name>A0A2D4LG10_9SAUR</name>
<sequence length="138" mass="15907">MRGTNSNKQNVMKKTFCIFFLFLHWQKTRNRNSGQKYTQLLQRLRHFMFKRSYMKVGPTQEAVQAIGCGVLRGSESVLIIVMGCNPAYLFQFLFSPQKQVDKDPVTYIEQEASVGDTLVRNIVPLCCFVSYFLPHSAV</sequence>
<protein>
    <submittedName>
        <fullName evidence="1">Uncharacterized protein</fullName>
    </submittedName>
</protein>
<reference evidence="1" key="1">
    <citation type="submission" date="2017-07" db="EMBL/GenBank/DDBJ databases">
        <authorList>
            <person name="Mikheyev A."/>
            <person name="Grau M."/>
        </authorList>
    </citation>
    <scope>NUCLEOTIDE SEQUENCE</scope>
    <source>
        <tissue evidence="1">Venom_gland</tissue>
    </source>
</reference>
<proteinExistence type="predicted"/>
<accession>A0A2D4LG10</accession>
<dbReference type="EMBL" id="IACM01017476">
    <property type="protein sequence ID" value="LAB19899.1"/>
    <property type="molecule type" value="Transcribed_RNA"/>
</dbReference>